<gene>
    <name evidence="2" type="ORF">BJ508DRAFT_328018</name>
</gene>
<dbReference type="Proteomes" id="UP000275078">
    <property type="component" value="Unassembled WGS sequence"/>
</dbReference>
<reference evidence="2 3" key="1">
    <citation type="journal article" date="2018" name="Nat. Ecol. Evol.">
        <title>Pezizomycetes genomes reveal the molecular basis of ectomycorrhizal truffle lifestyle.</title>
        <authorList>
            <person name="Murat C."/>
            <person name="Payen T."/>
            <person name="Noel B."/>
            <person name="Kuo A."/>
            <person name="Morin E."/>
            <person name="Chen J."/>
            <person name="Kohler A."/>
            <person name="Krizsan K."/>
            <person name="Balestrini R."/>
            <person name="Da Silva C."/>
            <person name="Montanini B."/>
            <person name="Hainaut M."/>
            <person name="Levati E."/>
            <person name="Barry K.W."/>
            <person name="Belfiori B."/>
            <person name="Cichocki N."/>
            <person name="Clum A."/>
            <person name="Dockter R.B."/>
            <person name="Fauchery L."/>
            <person name="Guy J."/>
            <person name="Iotti M."/>
            <person name="Le Tacon F."/>
            <person name="Lindquist E.A."/>
            <person name="Lipzen A."/>
            <person name="Malagnac F."/>
            <person name="Mello A."/>
            <person name="Molinier V."/>
            <person name="Miyauchi S."/>
            <person name="Poulain J."/>
            <person name="Riccioni C."/>
            <person name="Rubini A."/>
            <person name="Sitrit Y."/>
            <person name="Splivallo R."/>
            <person name="Traeger S."/>
            <person name="Wang M."/>
            <person name="Zifcakova L."/>
            <person name="Wipf D."/>
            <person name="Zambonelli A."/>
            <person name="Paolocci F."/>
            <person name="Nowrousian M."/>
            <person name="Ottonello S."/>
            <person name="Baldrian P."/>
            <person name="Spatafora J.W."/>
            <person name="Henrissat B."/>
            <person name="Nagy L.G."/>
            <person name="Aury J.M."/>
            <person name="Wincker P."/>
            <person name="Grigoriev I.V."/>
            <person name="Bonfante P."/>
            <person name="Martin F.M."/>
        </authorList>
    </citation>
    <scope>NUCLEOTIDE SEQUENCE [LARGE SCALE GENOMIC DNA]</scope>
    <source>
        <strain evidence="2 3">RN42</strain>
    </source>
</reference>
<organism evidence="2 3">
    <name type="scientific">Ascobolus immersus RN42</name>
    <dbReference type="NCBI Taxonomy" id="1160509"/>
    <lineage>
        <taxon>Eukaryota</taxon>
        <taxon>Fungi</taxon>
        <taxon>Dikarya</taxon>
        <taxon>Ascomycota</taxon>
        <taxon>Pezizomycotina</taxon>
        <taxon>Pezizomycetes</taxon>
        <taxon>Pezizales</taxon>
        <taxon>Ascobolaceae</taxon>
        <taxon>Ascobolus</taxon>
    </lineage>
</organism>
<accession>A0A3N4I2U4</accession>
<sequence>MRSVNSLSKDSVIVCSKAFGSDKKKLVSKYKAGTTNMRVREKEPCTTNDTPDASSGKTRKAEENELATRTAEDKERRNSSTARTMIIERFRSGAIQKKDILKNEYSSKLANIAGLSEAELIEMVDLAATSEGQTISFDKAKINIGPKDVPRSEEYKRVDIGEEGGEKDMSGNSSDEYFEPPPPGNNKRKRPCYDSINTQAKRSPVANPANSPCPQATAIDTVHASHACVDNEGQLQLQNMKELVYGLIYHKCATYTAVDINALTNITVQCRSLTDQVSKITREAEKIRKDISKIDMFCKQVVDHQGAVYKQDKNLDIVMVAFLDTSSEQFRRALTLVPPTLGGRNDGVIKHLTLPDGQSSAVFHTTDDVKLATVKAGDGSERKVELLFGCGITLKASVTWTSESLHPSAHGCRVWRGSVQLHDWDK</sequence>
<feature type="region of interest" description="Disordered" evidence="1">
    <location>
        <begin position="153"/>
        <end position="192"/>
    </location>
</feature>
<dbReference type="AlphaFoldDB" id="A0A3N4I2U4"/>
<evidence type="ECO:0000313" key="2">
    <source>
        <dbReference type="EMBL" id="RPA79767.1"/>
    </source>
</evidence>
<name>A0A3N4I2U4_ASCIM</name>
<dbReference type="EMBL" id="ML119695">
    <property type="protein sequence ID" value="RPA79767.1"/>
    <property type="molecule type" value="Genomic_DNA"/>
</dbReference>
<feature type="region of interest" description="Disordered" evidence="1">
    <location>
        <begin position="35"/>
        <end position="80"/>
    </location>
</feature>
<feature type="compositionally biased region" description="Basic and acidic residues" evidence="1">
    <location>
        <begin position="153"/>
        <end position="169"/>
    </location>
</feature>
<keyword evidence="3" id="KW-1185">Reference proteome</keyword>
<protein>
    <submittedName>
        <fullName evidence="2">Uncharacterized protein</fullName>
    </submittedName>
</protein>
<evidence type="ECO:0000256" key="1">
    <source>
        <dbReference type="SAM" id="MobiDB-lite"/>
    </source>
</evidence>
<feature type="compositionally biased region" description="Polar residues" evidence="1">
    <location>
        <begin position="45"/>
        <end position="56"/>
    </location>
</feature>
<evidence type="ECO:0000313" key="3">
    <source>
        <dbReference type="Proteomes" id="UP000275078"/>
    </source>
</evidence>
<proteinExistence type="predicted"/>